<dbReference type="SMART" id="SM00363">
    <property type="entry name" value="S4"/>
    <property type="match status" value="1"/>
</dbReference>
<proteinExistence type="predicted"/>
<feature type="domain" description="RNA-binding S4" evidence="1">
    <location>
        <begin position="45"/>
        <end position="105"/>
    </location>
</feature>
<accession>A0A645HP95</accession>
<dbReference type="EMBL" id="VSSQ01096241">
    <property type="protein sequence ID" value="MPN40059.1"/>
    <property type="molecule type" value="Genomic_DNA"/>
</dbReference>
<reference evidence="2" key="1">
    <citation type="submission" date="2019-08" db="EMBL/GenBank/DDBJ databases">
        <authorList>
            <person name="Kucharzyk K."/>
            <person name="Murdoch R.W."/>
            <person name="Higgins S."/>
            <person name="Loffler F."/>
        </authorList>
    </citation>
    <scope>NUCLEOTIDE SEQUENCE</scope>
</reference>
<dbReference type="SUPFAM" id="SSF55174">
    <property type="entry name" value="Alpha-L RNA-binding motif"/>
    <property type="match status" value="1"/>
</dbReference>
<evidence type="ECO:0000313" key="2">
    <source>
        <dbReference type="EMBL" id="MPN40059.1"/>
    </source>
</evidence>
<dbReference type="PROSITE" id="PS50889">
    <property type="entry name" value="S4"/>
    <property type="match status" value="1"/>
</dbReference>
<gene>
    <name evidence="2" type="ORF">SDC9_187594</name>
</gene>
<organism evidence="2">
    <name type="scientific">bioreactor metagenome</name>
    <dbReference type="NCBI Taxonomy" id="1076179"/>
    <lineage>
        <taxon>unclassified sequences</taxon>
        <taxon>metagenomes</taxon>
        <taxon>ecological metagenomes</taxon>
    </lineage>
</organism>
<evidence type="ECO:0000259" key="1">
    <source>
        <dbReference type="SMART" id="SM00363"/>
    </source>
</evidence>
<protein>
    <recommendedName>
        <fullName evidence="1">RNA-binding S4 domain-containing protein</fullName>
    </recommendedName>
</protein>
<dbReference type="Pfam" id="PF01479">
    <property type="entry name" value="S4"/>
    <property type="match status" value="1"/>
</dbReference>
<sequence length="120" mass="13096">MQSIADYICKNFTEVKRTCVQCTPCSADSFIIKPPAQSQVVIASERLDALIAAVYQLPRAIAADLISSGRVAVNSRLTEKNSAAVTGGALISVRGYGRFIYEGVERETRKGKLRALVRIY</sequence>
<dbReference type="GO" id="GO:0003723">
    <property type="term" value="F:RNA binding"/>
    <property type="evidence" value="ECO:0007669"/>
    <property type="project" value="InterPro"/>
</dbReference>
<dbReference type="Gene3D" id="3.10.290.10">
    <property type="entry name" value="RNA-binding S4 domain"/>
    <property type="match status" value="1"/>
</dbReference>
<dbReference type="CDD" id="cd00165">
    <property type="entry name" value="S4"/>
    <property type="match status" value="1"/>
</dbReference>
<dbReference type="InterPro" id="IPR036986">
    <property type="entry name" value="S4_RNA-bd_sf"/>
</dbReference>
<name>A0A645HP95_9ZZZZ</name>
<dbReference type="AlphaFoldDB" id="A0A645HP95"/>
<comment type="caution">
    <text evidence="2">The sequence shown here is derived from an EMBL/GenBank/DDBJ whole genome shotgun (WGS) entry which is preliminary data.</text>
</comment>
<dbReference type="InterPro" id="IPR002942">
    <property type="entry name" value="S4_RNA-bd"/>
</dbReference>